<dbReference type="InterPro" id="IPR029044">
    <property type="entry name" value="Nucleotide-diphossugar_trans"/>
</dbReference>
<proteinExistence type="predicted"/>
<dbReference type="SUPFAM" id="SSF53335">
    <property type="entry name" value="S-adenosyl-L-methionine-dependent methyltransferases"/>
    <property type="match status" value="1"/>
</dbReference>
<organism evidence="2 3">
    <name type="scientific">Heliorestis convoluta</name>
    <dbReference type="NCBI Taxonomy" id="356322"/>
    <lineage>
        <taxon>Bacteria</taxon>
        <taxon>Bacillati</taxon>
        <taxon>Bacillota</taxon>
        <taxon>Clostridia</taxon>
        <taxon>Eubacteriales</taxon>
        <taxon>Heliobacteriaceae</taxon>
        <taxon>Heliorestis</taxon>
    </lineage>
</organism>
<dbReference type="GO" id="GO:0016740">
    <property type="term" value="F:transferase activity"/>
    <property type="evidence" value="ECO:0007669"/>
    <property type="project" value="UniProtKB-KW"/>
</dbReference>
<dbReference type="InterPro" id="IPR029063">
    <property type="entry name" value="SAM-dependent_MTases_sf"/>
</dbReference>
<dbReference type="Gene3D" id="3.90.550.10">
    <property type="entry name" value="Spore Coat Polysaccharide Biosynthesis Protein SpsA, Chain A"/>
    <property type="match status" value="1"/>
</dbReference>
<gene>
    <name evidence="2" type="ORF">FTV88_2813</name>
</gene>
<evidence type="ECO:0000313" key="2">
    <source>
        <dbReference type="EMBL" id="QGG48902.1"/>
    </source>
</evidence>
<dbReference type="RefSeq" id="WP_162008047.1">
    <property type="nucleotide sequence ID" value="NZ_CP045875.1"/>
</dbReference>
<feature type="domain" description="Glycosyltransferase 2-like" evidence="1">
    <location>
        <begin position="386"/>
        <end position="517"/>
    </location>
</feature>
<dbReference type="AlphaFoldDB" id="A0A5Q2N6B4"/>
<accession>A0A5Q2N6B4</accession>
<dbReference type="PANTHER" id="PTHR43179:SF7">
    <property type="entry name" value="RHAMNOSYLTRANSFERASE WBBL"/>
    <property type="match status" value="1"/>
</dbReference>
<dbReference type="Proteomes" id="UP000366051">
    <property type="component" value="Chromosome"/>
</dbReference>
<name>A0A5Q2N6B4_9FIRM</name>
<dbReference type="EMBL" id="CP045875">
    <property type="protein sequence ID" value="QGG48902.1"/>
    <property type="molecule type" value="Genomic_DNA"/>
</dbReference>
<dbReference type="Gene3D" id="3.40.50.150">
    <property type="entry name" value="Vaccinia Virus protein VP39"/>
    <property type="match status" value="1"/>
</dbReference>
<dbReference type="InterPro" id="IPR011990">
    <property type="entry name" value="TPR-like_helical_dom_sf"/>
</dbReference>
<dbReference type="SUPFAM" id="SSF53448">
    <property type="entry name" value="Nucleotide-diphospho-sugar transferases"/>
    <property type="match status" value="1"/>
</dbReference>
<dbReference type="PANTHER" id="PTHR43179">
    <property type="entry name" value="RHAMNOSYLTRANSFERASE WBBL"/>
    <property type="match status" value="1"/>
</dbReference>
<protein>
    <submittedName>
        <fullName evidence="2">Glycosyl transferase 2 family protein</fullName>
    </submittedName>
</protein>
<reference evidence="3" key="1">
    <citation type="submission" date="2019-11" db="EMBL/GenBank/DDBJ databases">
        <title>Genome sequence of Heliorestis convoluta strain HH, an alkaliphilic and minimalistic phototrophic bacterium from a soda lake in Egypt.</title>
        <authorList>
            <person name="Dewey E.D."/>
            <person name="Stokes L.M."/>
            <person name="Burchell B.M."/>
            <person name="Shaffer K.N."/>
            <person name="Huntington A.M."/>
            <person name="Baker J.M."/>
            <person name="Nadendla S."/>
            <person name="Giglio M.G."/>
            <person name="Touchman J.W."/>
            <person name="Blankenship R.E."/>
            <person name="Madigan M.T."/>
            <person name="Sattley W.M."/>
        </authorList>
    </citation>
    <scope>NUCLEOTIDE SEQUENCE [LARGE SCALE GENOMIC DNA]</scope>
    <source>
        <strain evidence="3">HH</strain>
    </source>
</reference>
<dbReference type="KEGG" id="hcv:FTV88_2813"/>
<keyword evidence="2" id="KW-0808">Transferase</keyword>
<keyword evidence="3" id="KW-1185">Reference proteome</keyword>
<sequence length="846" mass="98810">MQLEMNVQVLSQILTDKVDTKNLENRLTELNKSIKEHPPKEKQIFLNFCINENIEKELKYSLIEQLEIALQILTNRGYKTFVFNSQSIDTESCKRFVEVFRDTSIQYMENTEVDLGVICKLRESEISIIMNEELLLYSLILEKPFLSLFANEQSLELLNLKNVFIDKDGFNAGKILEKVKYIEENYVEVKNNILEIFEKHKKEMSEDNNKSMNNNNYDIDYIKKHFSNDIHALLEQGVHDEIKEIIKKVEKITDNDVGLYLIKGITSLVEGNLEEAITIFKEGRLLYRKNFDLIYNLAYTHKLKLDYKSAKEYYIIALTLTKDEKMIEKIRQSLKEILKLHETSEDCEILIKNTETKLMPTISDDIYLNRKNTCRLLLDEDSPEVSIVVLAYNNLEKYTKICVESILKNTKDIDYELILVDNGSSDGTYEYFRSVPHNRKKIVKVTENKGASYGGIIGFEWMKGKYSVGVPNDVIVTKNWLTNMIKCAKSDKRIGFIVPVSDNISNYQSVDLKFNTIDELHAKAEKYNISDRRKWEERLRLINAVTFFKKECWDIVGKLDYGFHHDFSDDDLTFRVRRAGYKAILCKDVFVHHAGVTGSNQQEKMNMLEKGRGNFFQKYYGIDAWEDVNNFEFTMISLINHKEKCGNVKPEILGVDVRCGTPILELKNKLRYADVFDAKLSAFTTEAKYWLDLKTICEGDVIVDRIEYLHEHYTNSKFDYILIGNPLNFYKDPYKLLDNVLRLLKPDGNLLLKVRNNYDARSLLQMMGINISSDHDIKSYIDINILHKNLQEKAYIMKNIMPEYHQTDENTLNYIKKIIDTNTVVNKNDVFNKVMVKDYVIKIVSE</sequence>
<evidence type="ECO:0000259" key="1">
    <source>
        <dbReference type="Pfam" id="PF00535"/>
    </source>
</evidence>
<dbReference type="InterPro" id="IPR001173">
    <property type="entry name" value="Glyco_trans_2-like"/>
</dbReference>
<dbReference type="Gene3D" id="1.25.40.10">
    <property type="entry name" value="Tetratricopeptide repeat domain"/>
    <property type="match status" value="1"/>
</dbReference>
<dbReference type="SUPFAM" id="SSF48452">
    <property type="entry name" value="TPR-like"/>
    <property type="match status" value="1"/>
</dbReference>
<evidence type="ECO:0000313" key="3">
    <source>
        <dbReference type="Proteomes" id="UP000366051"/>
    </source>
</evidence>
<dbReference type="Pfam" id="PF00535">
    <property type="entry name" value="Glycos_transf_2"/>
    <property type="match status" value="1"/>
</dbReference>